<dbReference type="KEGG" id="pmrn:116955747"/>
<feature type="compositionally biased region" description="Basic and acidic residues" evidence="4">
    <location>
        <begin position="318"/>
        <end position="331"/>
    </location>
</feature>
<dbReference type="PANTHER" id="PTHR12577">
    <property type="entry name" value="DACHSHUND"/>
    <property type="match status" value="1"/>
</dbReference>
<dbReference type="AlphaFoldDB" id="A0AAJ7UAK9"/>
<dbReference type="GO" id="GO:0005667">
    <property type="term" value="C:transcription regulator complex"/>
    <property type="evidence" value="ECO:0007669"/>
    <property type="project" value="TreeGrafter"/>
</dbReference>
<feature type="region of interest" description="Disordered" evidence="4">
    <location>
        <begin position="510"/>
        <end position="577"/>
    </location>
</feature>
<organism evidence="6 7">
    <name type="scientific">Petromyzon marinus</name>
    <name type="common">Sea lamprey</name>
    <dbReference type="NCBI Taxonomy" id="7757"/>
    <lineage>
        <taxon>Eukaryota</taxon>
        <taxon>Metazoa</taxon>
        <taxon>Chordata</taxon>
        <taxon>Craniata</taxon>
        <taxon>Vertebrata</taxon>
        <taxon>Cyclostomata</taxon>
        <taxon>Hyperoartia</taxon>
        <taxon>Petromyzontiformes</taxon>
        <taxon>Petromyzontidae</taxon>
        <taxon>Petromyzon</taxon>
    </lineage>
</organism>
<feature type="compositionally biased region" description="Basic and acidic residues" evidence="4">
    <location>
        <begin position="555"/>
        <end position="577"/>
    </location>
</feature>
<gene>
    <name evidence="7" type="primary">LOC116955747</name>
</gene>
<proteinExistence type="inferred from homology"/>
<dbReference type="InterPro" id="IPR009061">
    <property type="entry name" value="DNA-bd_dom_put_sf"/>
</dbReference>
<dbReference type="InterPro" id="IPR037000">
    <property type="entry name" value="Ski_DNA-bd_sf"/>
</dbReference>
<feature type="region of interest" description="Disordered" evidence="4">
    <location>
        <begin position="455"/>
        <end position="498"/>
    </location>
</feature>
<sequence length="593" mass="61328">MTLYAPLNLNLHYVTSSSATSSSATSSSSASLHQNISSPPIAPTSTSSTSSSTPPSSSSSSSASLSTSLSTTTTTSSARTPPQLSPPMLALRPDTSPASNNNHNNHNNTTTTTTATVPKFVRPPSPPRHAPSACTAIPIESTAANNKCRPVHLMGAHVASFTVEGRQLICLPQAFELFLRSHVGGLHTVYTKLRRLGIAPSVCNVEQVRSLRGLGAIQPGVNRCKLISRADFEVLYSDCASAGSRPGRPPKRSHGGLVASPHAAGPQGTPAPSASSHAGLGLVGAGGSCVGVGGGGPSPPPNFRDPHNAKQLKAEAANGHHGDGTPGDGHRGNGHRGNGDDGVGGRPTTAVGCVDISWLGARRRTPTAMAAPLFDPATSGPVHSGPPGMASARPLSQVQGSQLFSNGLEHLNGALPFMMVPHHLLPVGLQQQHHHHHHVSMAMSHMTHLGMAAVAQAQAQAQAHTEGSGGKERSLGRGSPSPPISPEGPGESPPERCGETFLPEALQAAPRRNGWPALPHGIVGRAAPCRNEDSEEEVEEVEEEEDTEEGSAGRLGEEGERCADGRESLPTRGDKGGRAWCWQPTHLVCRAGL</sequence>
<dbReference type="SUPFAM" id="SSF46955">
    <property type="entry name" value="Putative DNA-binding domain"/>
    <property type="match status" value="1"/>
</dbReference>
<evidence type="ECO:0000256" key="3">
    <source>
        <dbReference type="ARBA" id="ARBA00038192"/>
    </source>
</evidence>
<dbReference type="RefSeq" id="XP_032832918.1">
    <property type="nucleotide sequence ID" value="XM_032977027.1"/>
</dbReference>
<comment type="subcellular location">
    <subcellularLocation>
        <location evidence="1">Nucleus</location>
    </subcellularLocation>
</comment>
<dbReference type="InterPro" id="IPR003380">
    <property type="entry name" value="SKI/SNO/DAC"/>
</dbReference>
<feature type="region of interest" description="Disordered" evidence="4">
    <location>
        <begin position="19"/>
        <end position="118"/>
    </location>
</feature>
<name>A0AAJ7UAK9_PETMA</name>
<dbReference type="Gene3D" id="3.10.260.20">
    <property type="entry name" value="Ski"/>
    <property type="match status" value="1"/>
</dbReference>
<evidence type="ECO:0000256" key="2">
    <source>
        <dbReference type="ARBA" id="ARBA00023242"/>
    </source>
</evidence>
<feature type="compositionally biased region" description="Low complexity" evidence="4">
    <location>
        <begin position="100"/>
        <end position="116"/>
    </location>
</feature>
<dbReference type="Proteomes" id="UP001318040">
    <property type="component" value="Chromosome 61"/>
</dbReference>
<protein>
    <submittedName>
        <fullName evidence="7">Dachshund homolog 1-like isoform X1</fullName>
    </submittedName>
</protein>
<dbReference type="PANTHER" id="PTHR12577:SF6">
    <property type="entry name" value="DACHSHUND, ISOFORM B"/>
    <property type="match status" value="1"/>
</dbReference>
<dbReference type="GO" id="GO:0005634">
    <property type="term" value="C:nucleus"/>
    <property type="evidence" value="ECO:0007669"/>
    <property type="project" value="UniProtKB-SubCell"/>
</dbReference>
<dbReference type="InterPro" id="IPR052417">
    <property type="entry name" value="Dachshund_domain"/>
</dbReference>
<comment type="similarity">
    <text evidence="3">Belongs to the DACH/dachshund family.</text>
</comment>
<evidence type="ECO:0000313" key="6">
    <source>
        <dbReference type="Proteomes" id="UP001318040"/>
    </source>
</evidence>
<evidence type="ECO:0000259" key="5">
    <source>
        <dbReference type="Pfam" id="PF02437"/>
    </source>
</evidence>
<evidence type="ECO:0000256" key="4">
    <source>
        <dbReference type="SAM" id="MobiDB-lite"/>
    </source>
</evidence>
<dbReference type="Pfam" id="PF02437">
    <property type="entry name" value="Ski_Sno_DHD"/>
    <property type="match status" value="1"/>
</dbReference>
<keyword evidence="6" id="KW-1185">Reference proteome</keyword>
<dbReference type="GO" id="GO:0000981">
    <property type="term" value="F:DNA-binding transcription factor activity, RNA polymerase II-specific"/>
    <property type="evidence" value="ECO:0007669"/>
    <property type="project" value="TreeGrafter"/>
</dbReference>
<reference evidence="7" key="1">
    <citation type="submission" date="2025-08" db="UniProtKB">
        <authorList>
            <consortium name="RefSeq"/>
        </authorList>
    </citation>
    <scope>IDENTIFICATION</scope>
    <source>
        <tissue evidence="7">Sperm</tissue>
    </source>
</reference>
<feature type="domain" description="SKI/SNO/DAC" evidence="5">
    <location>
        <begin position="133"/>
        <end position="240"/>
    </location>
</feature>
<accession>A0AAJ7UAK9</accession>
<dbReference type="FunFam" id="3.10.260.20:FF:000001">
    <property type="entry name" value="Dachshund homolog 1"/>
    <property type="match status" value="1"/>
</dbReference>
<keyword evidence="2" id="KW-0539">Nucleus</keyword>
<dbReference type="GO" id="GO:0000978">
    <property type="term" value="F:RNA polymerase II cis-regulatory region sequence-specific DNA binding"/>
    <property type="evidence" value="ECO:0007669"/>
    <property type="project" value="TreeGrafter"/>
</dbReference>
<evidence type="ECO:0000256" key="1">
    <source>
        <dbReference type="ARBA" id="ARBA00004123"/>
    </source>
</evidence>
<feature type="compositionally biased region" description="Low complexity" evidence="4">
    <location>
        <begin position="19"/>
        <end position="77"/>
    </location>
</feature>
<feature type="compositionally biased region" description="Acidic residues" evidence="4">
    <location>
        <begin position="533"/>
        <end position="549"/>
    </location>
</feature>
<feature type="region of interest" description="Disordered" evidence="4">
    <location>
        <begin position="241"/>
        <end position="279"/>
    </location>
</feature>
<evidence type="ECO:0000313" key="7">
    <source>
        <dbReference type="RefSeq" id="XP_032832918.1"/>
    </source>
</evidence>
<feature type="region of interest" description="Disordered" evidence="4">
    <location>
        <begin position="315"/>
        <end position="347"/>
    </location>
</feature>